<dbReference type="SMART" id="SM00967">
    <property type="entry name" value="SpoU_sub_bind"/>
    <property type="match status" value="1"/>
</dbReference>
<dbReference type="InterPro" id="IPR029064">
    <property type="entry name" value="Ribosomal_eL30-like_sf"/>
</dbReference>
<reference evidence="5" key="1">
    <citation type="journal article" date="2017" name="Proc. Natl. Acad. Sci. U.S.A.">
        <title>Simulation of Deepwater Horizon oil plume reveals substrate specialization within a complex community of hydrocarbon-degraders.</title>
        <authorList>
            <person name="Hu P."/>
            <person name="Dubinsky E.A."/>
            <person name="Probst A.J."/>
            <person name="Wang J."/>
            <person name="Sieber C.M.K."/>
            <person name="Tom L.M."/>
            <person name="Gardinali P."/>
            <person name="Banfield J.F."/>
            <person name="Atlas R.M."/>
            <person name="Andersen G.L."/>
        </authorList>
    </citation>
    <scope>NUCLEOTIDE SEQUENCE [LARGE SCALE GENOMIC DNA]</scope>
</reference>
<dbReference type="SUPFAM" id="SSF75217">
    <property type="entry name" value="alpha/beta knot"/>
    <property type="match status" value="1"/>
</dbReference>
<accession>A0A1Y5F7U9</accession>
<keyword evidence="1" id="KW-0489">Methyltransferase</keyword>
<dbReference type="GO" id="GO:0006396">
    <property type="term" value="P:RNA processing"/>
    <property type="evidence" value="ECO:0007669"/>
    <property type="project" value="InterPro"/>
</dbReference>
<dbReference type="PANTHER" id="PTHR46429">
    <property type="entry name" value="23S RRNA (GUANOSINE-2'-O-)-METHYLTRANSFERASE RLMB"/>
    <property type="match status" value="1"/>
</dbReference>
<dbReference type="SUPFAM" id="SSF55315">
    <property type="entry name" value="L30e-like"/>
    <property type="match status" value="1"/>
</dbReference>
<dbReference type="GO" id="GO:0003723">
    <property type="term" value="F:RNA binding"/>
    <property type="evidence" value="ECO:0007669"/>
    <property type="project" value="InterPro"/>
</dbReference>
<dbReference type="Gene3D" id="3.30.1330.30">
    <property type="match status" value="1"/>
</dbReference>
<sequence>MKFELIESIDDERIKEFLSLKDKALKVEDLIVVETEKVIRKLLNSDVQVLKVFGTEEYLNKFEKEISDNSIEVFTANKALMENIVGHNLHQGFMALAKRPQYVSLQELGDKILIFNGLSSPENVGTMIRNSSAFNINSIIVDYKTCSPYMRRCIRVSMGNIFKVKVHFTNNLRGTLKELQDHDYQIISTANQEGAIDLPKFAFPKKGAVIIGSEGHGIESGILEQSDTIVRIPINEEVAHLNAACSSSIFLYQFSL</sequence>
<proteinExistence type="predicted"/>
<dbReference type="GO" id="GO:0008173">
    <property type="term" value="F:RNA methyltransferase activity"/>
    <property type="evidence" value="ECO:0007669"/>
    <property type="project" value="InterPro"/>
</dbReference>
<gene>
    <name evidence="4" type="ORF">A9Q84_20865</name>
</gene>
<dbReference type="InterPro" id="IPR029028">
    <property type="entry name" value="Alpha/beta_knot_MTases"/>
</dbReference>
<evidence type="ECO:0000256" key="1">
    <source>
        <dbReference type="ARBA" id="ARBA00022603"/>
    </source>
</evidence>
<evidence type="ECO:0000256" key="2">
    <source>
        <dbReference type="ARBA" id="ARBA00022679"/>
    </source>
</evidence>
<dbReference type="Proteomes" id="UP000196531">
    <property type="component" value="Unassembled WGS sequence"/>
</dbReference>
<dbReference type="Pfam" id="PF08032">
    <property type="entry name" value="SpoU_sub_bind"/>
    <property type="match status" value="1"/>
</dbReference>
<comment type="caution">
    <text evidence="4">The sequence shown here is derived from an EMBL/GenBank/DDBJ whole genome shotgun (WGS) entry which is preliminary data.</text>
</comment>
<evidence type="ECO:0000313" key="4">
    <source>
        <dbReference type="EMBL" id="OUR92963.1"/>
    </source>
</evidence>
<evidence type="ECO:0000313" key="5">
    <source>
        <dbReference type="Proteomes" id="UP000196531"/>
    </source>
</evidence>
<evidence type="ECO:0000259" key="3">
    <source>
        <dbReference type="SMART" id="SM00967"/>
    </source>
</evidence>
<name>A0A1Y5F7U9_9BACT</name>
<dbReference type="PANTHER" id="PTHR46429:SF1">
    <property type="entry name" value="23S RRNA (GUANOSINE-2'-O-)-METHYLTRANSFERASE RLMB"/>
    <property type="match status" value="1"/>
</dbReference>
<dbReference type="InterPro" id="IPR029026">
    <property type="entry name" value="tRNA_m1G_MTases_N"/>
</dbReference>
<dbReference type="Pfam" id="PF00588">
    <property type="entry name" value="SpoU_methylase"/>
    <property type="match status" value="1"/>
</dbReference>
<dbReference type="GO" id="GO:0032259">
    <property type="term" value="P:methylation"/>
    <property type="evidence" value="ECO:0007669"/>
    <property type="project" value="UniProtKB-KW"/>
</dbReference>
<dbReference type="AlphaFoldDB" id="A0A1Y5F7U9"/>
<feature type="domain" description="RNA 2-O ribose methyltransferase substrate binding" evidence="3">
    <location>
        <begin position="32"/>
        <end position="103"/>
    </location>
</feature>
<dbReference type="InterPro" id="IPR013123">
    <property type="entry name" value="SpoU_subst-bd"/>
</dbReference>
<dbReference type="EMBL" id="MAAO01000016">
    <property type="protein sequence ID" value="OUR92963.1"/>
    <property type="molecule type" value="Genomic_DNA"/>
</dbReference>
<protein>
    <recommendedName>
        <fullName evidence="3">RNA 2-O ribose methyltransferase substrate binding domain-containing protein</fullName>
    </recommendedName>
</protein>
<dbReference type="InterPro" id="IPR001537">
    <property type="entry name" value="SpoU_MeTrfase"/>
</dbReference>
<keyword evidence="2" id="KW-0808">Transferase</keyword>
<dbReference type="GO" id="GO:0005829">
    <property type="term" value="C:cytosol"/>
    <property type="evidence" value="ECO:0007669"/>
    <property type="project" value="TreeGrafter"/>
</dbReference>
<dbReference type="Gene3D" id="3.40.1280.10">
    <property type="match status" value="1"/>
</dbReference>
<organism evidence="4 5">
    <name type="scientific">Halobacteriovorax marinus</name>
    <dbReference type="NCBI Taxonomy" id="97084"/>
    <lineage>
        <taxon>Bacteria</taxon>
        <taxon>Pseudomonadati</taxon>
        <taxon>Bdellovibrionota</taxon>
        <taxon>Bacteriovoracia</taxon>
        <taxon>Bacteriovoracales</taxon>
        <taxon>Halobacteriovoraceae</taxon>
        <taxon>Halobacteriovorax</taxon>
    </lineage>
</organism>
<dbReference type="CDD" id="cd18095">
    <property type="entry name" value="SpoU-like_rRNA-MTase"/>
    <property type="match status" value="1"/>
</dbReference>
<dbReference type="InterPro" id="IPR004441">
    <property type="entry name" value="rRNA_MeTrfase_TrmH"/>
</dbReference>